<sequence>MRSFITLACALLLVPLFQPTEGLGEQPQTPADPPVDFARDVRPILSSQCFACHGPDEKVRKAKLRLDVREDAIKSGALVPGKPDASEVFTRICTTDPEQRMPPAKSKKPPLTEAQIKTLRKWIADGAKYSEHWSFVLVNRPDVPKIKAQSANPIDAFIRTRLEKEGVAPAKEADRVTLIRRLSFDLTGLPPKPEDVRAFVNDKDPKAYENLVEKLFASPHYGERMAVWWLDLVRFADSAGYHSDNPINVSPYRDYVIRSFNTNKRFDQFTIEQLAGDLLPNATMEQKVASAYNRLLQTTEEGGAQAKEYEAKYAADRVRNFGQVWLGGTLMCAECHNHKFDPYTQADFYAMAAFFADIQEPAIGNRGPGVPVPSSPEQEAELKRLTSAVPAVQAKLDAAAKKFAGGAKAFEDVEKWSSPKPDKKGATVTVPNDVKAILTKAADKRTAAENGRLVTFARDNAPDLKSERDAFAAATKARADFENALPHVLISISGSPRTVRVLPRGNWLDETGPVVKPSTPGFLPPLPPLAGGTGRYTRLDLAKWTVSAENPLVARATVNRLWRLFFGYGIARSLEETGIQGEQPTHPELLDWLASEFSNPSPTPPPGGEGLKSIEGSAPPSFLGKGAGGIGSSPWDVKHLVRLMVTSATYRQSSVETPAVRERDPVNKLFARQTRQRLDAEFIRDTALSVSGLLNSQIGGPSVKPYQPAGYWAALNFPVREWQKDAGDKVYRRGMYTHWQRTFPHPAMVAFDAPSREECTCDRAKSNIPQQALVLLNDPEFVEAAKAFAAKTLKDGGATDDAKIAWAFERATGRAAKPEETQVLLSVLNKHRKQFADKPDDAKKLLAIGDMPAPKDTKPEELSAWVSVCRVILNLHETITRQ</sequence>
<keyword evidence="6" id="KW-1185">Reference proteome</keyword>
<dbReference type="PANTHER" id="PTHR35889:SF3">
    <property type="entry name" value="F-BOX DOMAIN-CONTAINING PROTEIN"/>
    <property type="match status" value="1"/>
</dbReference>
<dbReference type="GO" id="GO:0009055">
    <property type="term" value="F:electron transfer activity"/>
    <property type="evidence" value="ECO:0007669"/>
    <property type="project" value="InterPro"/>
</dbReference>
<dbReference type="GO" id="GO:0020037">
    <property type="term" value="F:heme binding"/>
    <property type="evidence" value="ECO:0007669"/>
    <property type="project" value="InterPro"/>
</dbReference>
<reference evidence="5 6" key="1">
    <citation type="submission" date="2019-05" db="EMBL/GenBank/DDBJ databases">
        <authorList>
            <consortium name="Science for Life Laboratories"/>
        </authorList>
    </citation>
    <scope>NUCLEOTIDE SEQUENCE [LARGE SCALE GENOMIC DNA]</scope>
    <source>
        <strain evidence="5">Soil9</strain>
    </source>
</reference>
<dbReference type="Pfam" id="PF07583">
    <property type="entry name" value="PSCyt2"/>
    <property type="match status" value="1"/>
</dbReference>
<evidence type="ECO:0000256" key="1">
    <source>
        <dbReference type="SAM" id="MobiDB-lite"/>
    </source>
</evidence>
<gene>
    <name evidence="5" type="ORF">SOIL9_75220</name>
</gene>
<dbReference type="PANTHER" id="PTHR35889">
    <property type="entry name" value="CYCLOINULO-OLIGOSACCHARIDE FRUCTANOTRANSFERASE-RELATED"/>
    <property type="match status" value="1"/>
</dbReference>
<evidence type="ECO:0000259" key="4">
    <source>
        <dbReference type="Pfam" id="PF07635"/>
    </source>
</evidence>
<organism evidence="5 6">
    <name type="scientific">Gemmata massiliana</name>
    <dbReference type="NCBI Taxonomy" id="1210884"/>
    <lineage>
        <taxon>Bacteria</taxon>
        <taxon>Pseudomonadati</taxon>
        <taxon>Planctomycetota</taxon>
        <taxon>Planctomycetia</taxon>
        <taxon>Gemmatales</taxon>
        <taxon>Gemmataceae</taxon>
        <taxon>Gemmata</taxon>
    </lineage>
</organism>
<dbReference type="InterPro" id="IPR036909">
    <property type="entry name" value="Cyt_c-like_dom_sf"/>
</dbReference>
<feature type="region of interest" description="Disordered" evidence="1">
    <location>
        <begin position="597"/>
        <end position="625"/>
    </location>
</feature>
<dbReference type="SUPFAM" id="SSF46626">
    <property type="entry name" value="Cytochrome c"/>
    <property type="match status" value="1"/>
</dbReference>
<protein>
    <recommendedName>
        <fullName evidence="7">Cytochrome c domain-containing protein</fullName>
    </recommendedName>
</protein>
<feature type="domain" description="DUF1553" evidence="3">
    <location>
        <begin position="537"/>
        <end position="598"/>
    </location>
</feature>
<proteinExistence type="predicted"/>
<name>A0A6P2DHR0_9BACT</name>
<evidence type="ECO:0008006" key="7">
    <source>
        <dbReference type="Google" id="ProtNLM"/>
    </source>
</evidence>
<evidence type="ECO:0000313" key="6">
    <source>
        <dbReference type="Proteomes" id="UP000464178"/>
    </source>
</evidence>
<dbReference type="InterPro" id="IPR011429">
    <property type="entry name" value="Cyt_c_Planctomycete-type"/>
</dbReference>
<dbReference type="InterPro" id="IPR022655">
    <property type="entry name" value="DUF1553"/>
</dbReference>
<accession>A0A6P2DHR0</accession>
<dbReference type="InterPro" id="IPR011444">
    <property type="entry name" value="DUF1549"/>
</dbReference>
<dbReference type="Pfam" id="PF07587">
    <property type="entry name" value="PSD1"/>
    <property type="match status" value="2"/>
</dbReference>
<evidence type="ECO:0000259" key="3">
    <source>
        <dbReference type="Pfam" id="PF07587"/>
    </source>
</evidence>
<dbReference type="RefSeq" id="WP_162672735.1">
    <property type="nucleotide sequence ID" value="NZ_LR593886.1"/>
</dbReference>
<dbReference type="KEGG" id="gms:SOIL9_75220"/>
<dbReference type="Proteomes" id="UP000464178">
    <property type="component" value="Chromosome"/>
</dbReference>
<feature type="domain" description="Cytochrome C Planctomycete-type" evidence="4">
    <location>
        <begin position="49"/>
        <end position="104"/>
    </location>
</feature>
<dbReference type="Pfam" id="PF07635">
    <property type="entry name" value="PSCyt1"/>
    <property type="match status" value="1"/>
</dbReference>
<evidence type="ECO:0000259" key="2">
    <source>
        <dbReference type="Pfam" id="PF07583"/>
    </source>
</evidence>
<feature type="domain" description="DUF1549" evidence="2">
    <location>
        <begin position="153"/>
        <end position="359"/>
    </location>
</feature>
<dbReference type="AlphaFoldDB" id="A0A6P2DHR0"/>
<evidence type="ECO:0000313" key="5">
    <source>
        <dbReference type="EMBL" id="VTS02421.1"/>
    </source>
</evidence>
<feature type="domain" description="DUF1553" evidence="3">
    <location>
        <begin position="633"/>
        <end position="827"/>
    </location>
</feature>
<dbReference type="EMBL" id="LR593886">
    <property type="protein sequence ID" value="VTS02421.1"/>
    <property type="molecule type" value="Genomic_DNA"/>
</dbReference>